<dbReference type="NCBIfam" id="TIGR01549">
    <property type="entry name" value="HAD-SF-IA-v1"/>
    <property type="match status" value="1"/>
</dbReference>
<keyword evidence="4" id="KW-1185">Reference proteome</keyword>
<reference evidence="3 4" key="1">
    <citation type="journal article" date="2019" name="ISME J.">
        <title>Isolation and characterization of a thermophilic sulfur- and iron-reducing thaumarchaeote from a terrestrial acidic hot spring.</title>
        <authorList>
            <person name="Kato S."/>
            <person name="Itoh T."/>
            <person name="Yuki M."/>
            <person name="Nagamori M."/>
            <person name="Ohnishi M."/>
            <person name="Uematsu K."/>
            <person name="Suzuki K."/>
            <person name="Takashina T."/>
            <person name="Ohkuma M."/>
        </authorList>
    </citation>
    <scope>NUCLEOTIDE SEQUENCE [LARGE SCALE GENOMIC DNA]</scope>
    <source>
        <strain evidence="3 4">NAS-02</strain>
    </source>
</reference>
<evidence type="ECO:0000256" key="2">
    <source>
        <dbReference type="ARBA" id="ARBA00022801"/>
    </source>
</evidence>
<dbReference type="Gene3D" id="3.40.50.1000">
    <property type="entry name" value="HAD superfamily/HAD-like"/>
    <property type="match status" value="1"/>
</dbReference>
<dbReference type="SFLD" id="SFLDG01129">
    <property type="entry name" value="C1.5:_HAD__Beta-PGM__Phosphata"/>
    <property type="match status" value="1"/>
</dbReference>
<evidence type="ECO:0000313" key="3">
    <source>
        <dbReference type="EMBL" id="BBE42388.1"/>
    </source>
</evidence>
<dbReference type="AlphaFoldDB" id="A0A4P2VN48"/>
<dbReference type="Pfam" id="PF00702">
    <property type="entry name" value="Hydrolase"/>
    <property type="match status" value="1"/>
</dbReference>
<dbReference type="EMBL" id="AP018732">
    <property type="protein sequence ID" value="BBE42388.1"/>
    <property type="molecule type" value="Genomic_DNA"/>
</dbReference>
<sequence length="252" mass="28298">MEYGAARESRTRRIRVISLDLDGTVIDRGFAEHFWMEFIPKLYAELKGIDLADAKRQVYSAYDEVGPGDVRWYMPEYWLNRFGIDADPRALILKNIAWMRTYPDAEALLGRLNGEYPVIASTNSARIFAEVYQEVLGIRFDATLSCVSDFGIARKNAEFYRKVAKAIGVDPEEVLHVGDDPERDVEAAIEAGFEAYLIDRKGCEGRGQRCVDDLRKIVDILCRGGNGAHLVTARWNIGTASANTTTVNIARP</sequence>
<evidence type="ECO:0000313" key="4">
    <source>
        <dbReference type="Proteomes" id="UP000509448"/>
    </source>
</evidence>
<dbReference type="InterPro" id="IPR051540">
    <property type="entry name" value="S-2-haloacid_dehalogenase"/>
</dbReference>
<dbReference type="InterPro" id="IPR023214">
    <property type="entry name" value="HAD_sf"/>
</dbReference>
<dbReference type="PANTHER" id="PTHR43316">
    <property type="entry name" value="HYDROLASE, HALOACID DELAHOGENASE-RELATED"/>
    <property type="match status" value="1"/>
</dbReference>
<dbReference type="SFLD" id="SFLDS00003">
    <property type="entry name" value="Haloacid_Dehalogenase"/>
    <property type="match status" value="1"/>
</dbReference>
<dbReference type="PANTHER" id="PTHR43316:SF3">
    <property type="entry name" value="HALOACID DEHALOGENASE, TYPE II (AFU_ORTHOLOGUE AFUA_2G07750)-RELATED"/>
    <property type="match status" value="1"/>
</dbReference>
<organism evidence="3 4">
    <name type="scientific">Conexivisphaera calida</name>
    <dbReference type="NCBI Taxonomy" id="1874277"/>
    <lineage>
        <taxon>Archaea</taxon>
        <taxon>Nitrososphaerota</taxon>
        <taxon>Conexivisphaeria</taxon>
        <taxon>Conexivisphaerales</taxon>
        <taxon>Conexivisphaeraceae</taxon>
        <taxon>Conexivisphaera</taxon>
    </lineage>
</organism>
<dbReference type="OrthoDB" id="31229at2157"/>
<gene>
    <name evidence="3" type="ORF">NAS2_0999</name>
</gene>
<evidence type="ECO:0000256" key="1">
    <source>
        <dbReference type="ARBA" id="ARBA00007958"/>
    </source>
</evidence>
<comment type="similarity">
    <text evidence="1">Belongs to the HAD-like hydrolase superfamily.</text>
</comment>
<dbReference type="KEGG" id="ccai:NAS2_0999"/>
<dbReference type="GO" id="GO:0016787">
    <property type="term" value="F:hydrolase activity"/>
    <property type="evidence" value="ECO:0007669"/>
    <property type="project" value="UniProtKB-KW"/>
</dbReference>
<accession>A0A4P2VN48</accession>
<name>A0A4P2VN48_9ARCH</name>
<keyword evidence="2 3" id="KW-0378">Hydrolase</keyword>
<protein>
    <submittedName>
        <fullName evidence="3">Putative HAD-hydrolase</fullName>
    </submittedName>
</protein>
<dbReference type="InterPro" id="IPR006439">
    <property type="entry name" value="HAD-SF_hydro_IA"/>
</dbReference>
<dbReference type="SUPFAM" id="SSF56784">
    <property type="entry name" value="HAD-like"/>
    <property type="match status" value="1"/>
</dbReference>
<dbReference type="GeneID" id="55584812"/>
<dbReference type="InterPro" id="IPR036412">
    <property type="entry name" value="HAD-like_sf"/>
</dbReference>
<dbReference type="RefSeq" id="WP_174448626.1">
    <property type="nucleotide sequence ID" value="NZ_AP018732.1"/>
</dbReference>
<proteinExistence type="inferred from homology"/>
<dbReference type="Proteomes" id="UP000509448">
    <property type="component" value="Chromosome"/>
</dbReference>